<protein>
    <submittedName>
        <fullName evidence="2">Uncharacterized protein</fullName>
    </submittedName>
</protein>
<reference evidence="2 3" key="1">
    <citation type="submission" date="2020-05" db="EMBL/GenBank/DDBJ databases">
        <title>Complete genome sequence of Gemmatimonas greenlandica TET16.</title>
        <authorList>
            <person name="Zeng Y."/>
        </authorList>
    </citation>
    <scope>NUCLEOTIDE SEQUENCE [LARGE SCALE GENOMIC DNA]</scope>
    <source>
        <strain evidence="2 3">TET16</strain>
    </source>
</reference>
<evidence type="ECO:0000313" key="2">
    <source>
        <dbReference type="EMBL" id="QJR36953.1"/>
    </source>
</evidence>
<dbReference type="Proteomes" id="UP000500938">
    <property type="component" value="Chromosome"/>
</dbReference>
<keyword evidence="1" id="KW-0812">Transmembrane</keyword>
<gene>
    <name evidence="2" type="ORF">HKW67_16225</name>
</gene>
<keyword evidence="1" id="KW-0472">Membrane</keyword>
<dbReference type="KEGG" id="ggr:HKW67_16225"/>
<dbReference type="EMBL" id="CP053085">
    <property type="protein sequence ID" value="QJR36953.1"/>
    <property type="molecule type" value="Genomic_DNA"/>
</dbReference>
<name>A0A6M4IQH0_9BACT</name>
<keyword evidence="1" id="KW-1133">Transmembrane helix</keyword>
<dbReference type="RefSeq" id="WP_171226386.1">
    <property type="nucleotide sequence ID" value="NZ_CP053085.1"/>
</dbReference>
<feature type="transmembrane region" description="Helical" evidence="1">
    <location>
        <begin position="116"/>
        <end position="135"/>
    </location>
</feature>
<sequence length="347" mass="38689">MYSTCLFCAGTLGRNESIEHFPVGRRLAFDAAKGRLWVICPTCARWNLSPLESRWEAIDEAERAYRDTKLRSATEHIGLARLQEGTELVRIGKPMLPEFAAWRYGGVFRKRYQRTMLLAAPPLVIGLGHLALFAIGAAPSLTAGVSTALLASTATQHLSMYRRARRVCLRVRDDDGMLWSLSAWDASRSELVNREDDAWTLRLAHRQANSDTGFAYRNLQGDSARRAIAQLLPTVNYQGDSAKTVSAAVEVASARGNLAKSLLTAEDREGRSYMKLPVLTLGRLPGAYRLALEMSLHEDDERRALDGELAALEARWREAEEIAGIADNLLLPSEIDAELERLRRVRQ</sequence>
<evidence type="ECO:0000313" key="3">
    <source>
        <dbReference type="Proteomes" id="UP000500938"/>
    </source>
</evidence>
<evidence type="ECO:0000256" key="1">
    <source>
        <dbReference type="SAM" id="Phobius"/>
    </source>
</evidence>
<accession>A0A6M4IQH0</accession>
<keyword evidence="3" id="KW-1185">Reference proteome</keyword>
<dbReference type="AlphaFoldDB" id="A0A6M4IQH0"/>
<proteinExistence type="predicted"/>
<organism evidence="2 3">
    <name type="scientific">Gemmatimonas groenlandica</name>
    <dbReference type="NCBI Taxonomy" id="2732249"/>
    <lineage>
        <taxon>Bacteria</taxon>
        <taxon>Pseudomonadati</taxon>
        <taxon>Gemmatimonadota</taxon>
        <taxon>Gemmatimonadia</taxon>
        <taxon>Gemmatimonadales</taxon>
        <taxon>Gemmatimonadaceae</taxon>
        <taxon>Gemmatimonas</taxon>
    </lineage>
</organism>